<protein>
    <recommendedName>
        <fullName evidence="3">Heptaprenyl diphosphate synthase</fullName>
    </recommendedName>
</protein>
<dbReference type="EMBL" id="MQMF01000003">
    <property type="protein sequence ID" value="OOE10570.1"/>
    <property type="molecule type" value="Genomic_DNA"/>
</dbReference>
<sequence length="233" mass="27520">MNNREKIQRLKEHTLLLMQHSYVNKFLTPPVFDEAKVYIAYCLLSELELDEAVKAEYFSSILLIQSALDRHEDILDEDIVSHKKRRQLVVLSGDYFSSLYYLLLSRCENLNLISKLSNAVQKINEHKSYMHHQIEKSNVEYIKTTGQIESLLYIKAAESFGMQKYIPFIERYLLISLYQSKEKRMSLNEDQLEFLNSCETDLREKRIDMPHVFQREDCSIYKCIENDLMLGEG</sequence>
<organism evidence="1 2">
    <name type="scientific">Fictibacillus arsenicus</name>
    <dbReference type="NCBI Taxonomy" id="255247"/>
    <lineage>
        <taxon>Bacteria</taxon>
        <taxon>Bacillati</taxon>
        <taxon>Bacillota</taxon>
        <taxon>Bacilli</taxon>
        <taxon>Bacillales</taxon>
        <taxon>Fictibacillaceae</taxon>
        <taxon>Fictibacillus</taxon>
    </lineage>
</organism>
<gene>
    <name evidence="1" type="ORF">UN64_14515</name>
</gene>
<evidence type="ECO:0000313" key="2">
    <source>
        <dbReference type="Proteomes" id="UP000188597"/>
    </source>
</evidence>
<comment type="caution">
    <text evidence="1">The sequence shown here is derived from an EMBL/GenBank/DDBJ whole genome shotgun (WGS) entry which is preliminary data.</text>
</comment>
<dbReference type="Pfam" id="PF07307">
    <property type="entry name" value="HEPPP_synt_1"/>
    <property type="match status" value="1"/>
</dbReference>
<dbReference type="Proteomes" id="UP000188597">
    <property type="component" value="Unassembled WGS sequence"/>
</dbReference>
<reference evidence="1 2" key="1">
    <citation type="submission" date="2016-11" db="EMBL/GenBank/DDBJ databases">
        <authorList>
            <person name="Jaros S."/>
            <person name="Januszkiewicz K."/>
            <person name="Wedrychowicz H."/>
        </authorList>
    </citation>
    <scope>NUCLEOTIDE SEQUENCE [LARGE SCALE GENOMIC DNA]</scope>
    <source>
        <strain evidence="1 2">Con a/3</strain>
    </source>
</reference>
<accession>A0A1V3G549</accession>
<name>A0A1V3G549_9BACL</name>
<dbReference type="RefSeq" id="WP_171978929.1">
    <property type="nucleotide sequence ID" value="NZ_MQMF01000003.1"/>
</dbReference>
<dbReference type="AlphaFoldDB" id="A0A1V3G549"/>
<dbReference type="GO" id="GO:0009234">
    <property type="term" value="P:menaquinone biosynthetic process"/>
    <property type="evidence" value="ECO:0007669"/>
    <property type="project" value="InterPro"/>
</dbReference>
<evidence type="ECO:0000313" key="1">
    <source>
        <dbReference type="EMBL" id="OOE10570.1"/>
    </source>
</evidence>
<evidence type="ECO:0008006" key="3">
    <source>
        <dbReference type="Google" id="ProtNLM"/>
    </source>
</evidence>
<proteinExistence type="predicted"/>
<dbReference type="InterPro" id="IPR009920">
    <property type="entry name" value="HEPPP_synth_su1"/>
</dbReference>
<dbReference type="Gene3D" id="1.20.120.1450">
    <property type="match status" value="1"/>
</dbReference>